<dbReference type="PANTHER" id="PTHR32092:SF6">
    <property type="entry name" value="ALPHA-GALACTOSIDASE"/>
    <property type="match status" value="1"/>
</dbReference>
<keyword evidence="8 9" id="KW-0326">Glycosidase</keyword>
<evidence type="ECO:0000259" key="11">
    <source>
        <dbReference type="Pfam" id="PF11975"/>
    </source>
</evidence>
<dbReference type="Gene3D" id="3.90.1820.10">
    <property type="entry name" value="AglA-like glucosidase"/>
    <property type="match status" value="1"/>
</dbReference>
<dbReference type="InterPro" id="IPR001088">
    <property type="entry name" value="Glyco_hydro_4"/>
</dbReference>
<reference evidence="12" key="1">
    <citation type="submission" date="2020-03" db="EMBL/GenBank/DDBJ databases">
        <title>Draft sequencing of Paenibacilllus sp. S3N08.</title>
        <authorList>
            <person name="Kim D.-U."/>
        </authorList>
    </citation>
    <scope>NUCLEOTIDE SEQUENCE</scope>
    <source>
        <strain evidence="12">S3N08</strain>
    </source>
</reference>
<organism evidence="12 13">
    <name type="scientific">Paenibacillus agricola</name>
    <dbReference type="NCBI Taxonomy" id="2716264"/>
    <lineage>
        <taxon>Bacteria</taxon>
        <taxon>Bacillati</taxon>
        <taxon>Bacillota</taxon>
        <taxon>Bacilli</taxon>
        <taxon>Bacillales</taxon>
        <taxon>Paenibacillaceae</taxon>
        <taxon>Paenibacillus</taxon>
    </lineage>
</organism>
<dbReference type="InterPro" id="IPR022616">
    <property type="entry name" value="Glyco_hydro_4_C"/>
</dbReference>
<comment type="caution">
    <text evidence="12">The sequence shown here is derived from an EMBL/GenBank/DDBJ whole genome shotgun (WGS) entry which is preliminary data.</text>
</comment>
<dbReference type="RefSeq" id="WP_166146194.1">
    <property type="nucleotide sequence ID" value="NZ_JAAOIW010000001.1"/>
</dbReference>
<keyword evidence="7" id="KW-0119">Carbohydrate metabolism</keyword>
<evidence type="ECO:0000256" key="10">
    <source>
        <dbReference type="SAM" id="MobiDB-lite"/>
    </source>
</evidence>
<comment type="cofactor">
    <cofactor evidence="9">
        <name>NAD(+)</name>
        <dbReference type="ChEBI" id="CHEBI:57540"/>
    </cofactor>
    <text evidence="9">Binds 1 NAD(+) per subunit.</text>
</comment>
<proteinExistence type="inferred from homology"/>
<evidence type="ECO:0000256" key="4">
    <source>
        <dbReference type="ARBA" id="ARBA00022801"/>
    </source>
</evidence>
<dbReference type="SUPFAM" id="SSF51735">
    <property type="entry name" value="NAD(P)-binding Rossmann-fold domains"/>
    <property type="match status" value="1"/>
</dbReference>
<dbReference type="CDD" id="cd05297">
    <property type="entry name" value="GH4_alpha_glucosidase_galactosidase"/>
    <property type="match status" value="1"/>
</dbReference>
<dbReference type="EMBL" id="JAAOIW010000001">
    <property type="protein sequence ID" value="NHN28899.1"/>
    <property type="molecule type" value="Genomic_DNA"/>
</dbReference>
<keyword evidence="5 9" id="KW-0520">NAD</keyword>
<dbReference type="Pfam" id="PF11975">
    <property type="entry name" value="Glyco_hydro_4C"/>
    <property type="match status" value="1"/>
</dbReference>
<protein>
    <submittedName>
        <fullName evidence="12">Alpha-glucosidase/alpha-galactosidase</fullName>
    </submittedName>
</protein>
<comment type="cofactor">
    <cofactor evidence="1">
        <name>Mn(2+)</name>
        <dbReference type="ChEBI" id="CHEBI:29035"/>
    </cofactor>
</comment>
<evidence type="ECO:0000256" key="1">
    <source>
        <dbReference type="ARBA" id="ARBA00001936"/>
    </source>
</evidence>
<evidence type="ECO:0000256" key="5">
    <source>
        <dbReference type="ARBA" id="ARBA00023027"/>
    </source>
</evidence>
<dbReference type="InterPro" id="IPR015955">
    <property type="entry name" value="Lactate_DH/Glyco_Ohase_4_C"/>
</dbReference>
<dbReference type="NCBIfam" id="NF011657">
    <property type="entry name" value="PRK15076.1"/>
    <property type="match status" value="1"/>
</dbReference>
<accession>A0ABX0J4F8</accession>
<dbReference type="InterPro" id="IPR036291">
    <property type="entry name" value="NAD(P)-bd_dom_sf"/>
</dbReference>
<feature type="region of interest" description="Disordered" evidence="10">
    <location>
        <begin position="466"/>
        <end position="491"/>
    </location>
</feature>
<evidence type="ECO:0000313" key="12">
    <source>
        <dbReference type="EMBL" id="NHN28899.1"/>
    </source>
</evidence>
<comment type="similarity">
    <text evidence="2 9">Belongs to the glycosyl hydrolase 4 family.</text>
</comment>
<keyword evidence="4 9" id="KW-0378">Hydrolase</keyword>
<dbReference type="Proteomes" id="UP001165962">
    <property type="component" value="Unassembled WGS sequence"/>
</dbReference>
<feature type="compositionally biased region" description="Basic and acidic residues" evidence="10">
    <location>
        <begin position="480"/>
        <end position="491"/>
    </location>
</feature>
<dbReference type="InterPro" id="IPR053715">
    <property type="entry name" value="GH4_Enzyme_sf"/>
</dbReference>
<keyword evidence="6" id="KW-0464">Manganese</keyword>
<evidence type="ECO:0000256" key="3">
    <source>
        <dbReference type="ARBA" id="ARBA00022723"/>
    </source>
</evidence>
<dbReference type="Pfam" id="PF02056">
    <property type="entry name" value="Glyco_hydro_4"/>
    <property type="match status" value="1"/>
</dbReference>
<dbReference type="PANTHER" id="PTHR32092">
    <property type="entry name" value="6-PHOSPHO-BETA-GLUCOSIDASE-RELATED"/>
    <property type="match status" value="1"/>
</dbReference>
<evidence type="ECO:0000256" key="2">
    <source>
        <dbReference type="ARBA" id="ARBA00010141"/>
    </source>
</evidence>
<evidence type="ECO:0000256" key="6">
    <source>
        <dbReference type="ARBA" id="ARBA00023211"/>
    </source>
</evidence>
<sequence>MLKVAMIGAGSVGFTRRLMMDILSVEKFRDTEFRLMDIHADNLRMVADLCRNLIGKNSLAATIVETTNQREAISGADYVICMARVGGLEAFHHDVEIPLKYGVDQCVGDTLGPGGVFFALRTIPVLLGIAKDMRETAPNALLLNYSNPMAMNTWALRRAGGINVVGLCHGVQGGHKQIARALGLPREEVDFICAGINHQTWYIQVTHEGRDMTPYLLEAFQKHPELSEREPCRIDVLKRFGYYSTESNGHLSEYLPWYRKNKEEIDKWIYQGEWIGGRTAGYLNHCISKRDEYLEMYPKWMSGEAEYMKLGERSDEHGSYIIEALETGSTYRGHFNIENKGFITNLPDGSTVEIPCYVDRNGISVAWVGDLPLQCAATCRTSISVQEMAVEAALTGNRELVKLAILHDPLTATQCTTQQVWDMCDEMFDALAPWLPQFNGEGKTWPDIPQPEAFYKISKSADGWLPPALRDGQDQATVNTEERLSVGYKDS</sequence>
<keyword evidence="3" id="KW-0479">Metal-binding</keyword>
<evidence type="ECO:0000256" key="8">
    <source>
        <dbReference type="ARBA" id="ARBA00023295"/>
    </source>
</evidence>
<dbReference type="SUPFAM" id="SSF56327">
    <property type="entry name" value="LDH C-terminal domain-like"/>
    <property type="match status" value="1"/>
</dbReference>
<evidence type="ECO:0000256" key="9">
    <source>
        <dbReference type="RuleBase" id="RU361152"/>
    </source>
</evidence>
<keyword evidence="13" id="KW-1185">Reference proteome</keyword>
<gene>
    <name evidence="12" type="ORF">G9U52_03510</name>
</gene>
<dbReference type="PRINTS" id="PR00732">
    <property type="entry name" value="GLHYDRLASE4"/>
</dbReference>
<feature type="domain" description="Glycosyl hydrolase family 4 C-terminal" evidence="11">
    <location>
        <begin position="193"/>
        <end position="411"/>
    </location>
</feature>
<evidence type="ECO:0000313" key="13">
    <source>
        <dbReference type="Proteomes" id="UP001165962"/>
    </source>
</evidence>
<evidence type="ECO:0000256" key="7">
    <source>
        <dbReference type="ARBA" id="ARBA00023277"/>
    </source>
</evidence>
<name>A0ABX0J4F8_9BACL</name>